<dbReference type="Pfam" id="PF03382">
    <property type="entry name" value="DUF285"/>
    <property type="match status" value="3"/>
</dbReference>
<dbReference type="PROSITE" id="PS50853">
    <property type="entry name" value="FN3"/>
    <property type="match status" value="1"/>
</dbReference>
<evidence type="ECO:0000313" key="4">
    <source>
        <dbReference type="Proteomes" id="UP001589590"/>
    </source>
</evidence>
<proteinExistence type="predicted"/>
<comment type="caution">
    <text evidence="3">The sequence shown here is derived from an EMBL/GenBank/DDBJ whole genome shotgun (WGS) entry which is preliminary data.</text>
</comment>
<dbReference type="Gene3D" id="2.60.40.10">
    <property type="entry name" value="Immunoglobulins"/>
    <property type="match status" value="3"/>
</dbReference>
<dbReference type="InterPro" id="IPR000601">
    <property type="entry name" value="PKD_dom"/>
</dbReference>
<accession>A0ABV5H0I6</accession>
<reference evidence="3 4" key="1">
    <citation type="submission" date="2024-09" db="EMBL/GenBank/DDBJ databases">
        <authorList>
            <person name="Sun Q."/>
            <person name="Mori K."/>
        </authorList>
    </citation>
    <scope>NUCLEOTIDE SEQUENCE [LARGE SCALE GENOMIC DNA]</scope>
    <source>
        <strain evidence="3 4">CECT 8300</strain>
    </source>
</reference>
<dbReference type="PROSITE" id="PS50093">
    <property type="entry name" value="PKD"/>
    <property type="match status" value="1"/>
</dbReference>
<sequence length="956" mass="106209">MIKFSLDKRCISFFIIGFFIIGRSYGVMALGTTPFITTWGVGTSGTDNSITIPTYVFETYNYTVDWGDGTPNTVETGNATHTYASPGIYTVSITGVFPRIYFNELYDESLFLNSDKLLTIEQWGDNAWTSMEYAFAGCKQLQGNFTDAPNLSNVTSLRGMFFGNKAFNYPIGDWDVSTVTDISQMFEQTPLFNQDIGNWDVSQVTNMYRLFYTEETECPNITPPSFFNQDIGSWDVSRVTDISEMFLRATSFNQDISRWDVSSVTNISQLFSNAQAFNQNVGKWDVSNVTNMYGMFLDAAAFNQDLSGWDVSSVTRMHDMFSGAIVFNQDIGDWDITNVIRMNNMFSGAISFNQDISNWDVSNVVYMANLFSKARTFNQDIGGWDVSNVTSLAGMFDGALAFNQDIGSWNVGNVSNMDFMLANTVVFNQDISNWDISRVTTMSSMFLRATAFNQYIGKWDVSAVEWMNSLFKEATAFNQDLSGWDVSNVIYMEEMFSGATAFDQDLGNWDVAQVTKMKNMFLGVTLSVLNYDNLLIGWDTLDLQPNVNFHGGNSKYCAATTARANMEANNYVTDFSRITDNWIISDGGILNYYIDDLAWKVASNNYTLPIITGYGLSGNEKYYTASKGKGVAYSAGDVINYSDFPVYPLTLYIYDEGISGCSEEQDFELIITTIPNCTTLLLPLPNANNVPTDTHLSWRKVDKAKGYKLTVGTTSNGTDVLNAFDVGNETIYNLPTDLPESTSIFVTVIPYNSDGEAVDCSEAFFTTESAGVLPLCSELTAPLNEAINVSTATNLSWNVSPDATGYKLSIGTFSEGTDILNSKDIGNFLSYNLPENLPENKTVYVTVVAYNSNGNAKDCSEESFTTAKTDTSALPPKFFTPNNDGVNDYWVVPDPLSEISKVLIYNRYGKLLKEIKNISEGWEGNSNGAPVSSGGYWYLILYKNGTTQNGHFSLVR</sequence>
<dbReference type="SUPFAM" id="SSF49299">
    <property type="entry name" value="PKD domain"/>
    <property type="match status" value="1"/>
</dbReference>
<name>A0ABV5H0I6_9FLAO</name>
<dbReference type="EMBL" id="JBHMFA010000006">
    <property type="protein sequence ID" value="MFB9105407.1"/>
    <property type="molecule type" value="Genomic_DNA"/>
</dbReference>
<gene>
    <name evidence="3" type="ORF">ACFFU1_10870</name>
</gene>
<evidence type="ECO:0000313" key="3">
    <source>
        <dbReference type="EMBL" id="MFB9105407.1"/>
    </source>
</evidence>
<dbReference type="RefSeq" id="WP_290274215.1">
    <property type="nucleotide sequence ID" value="NZ_JAUFQP010000015.1"/>
</dbReference>
<dbReference type="Pfam" id="PF13585">
    <property type="entry name" value="CHU_C"/>
    <property type="match status" value="1"/>
</dbReference>
<keyword evidence="4" id="KW-1185">Reference proteome</keyword>
<feature type="domain" description="PKD" evidence="1">
    <location>
        <begin position="62"/>
        <end position="94"/>
    </location>
</feature>
<evidence type="ECO:0000259" key="2">
    <source>
        <dbReference type="PROSITE" id="PS50853"/>
    </source>
</evidence>
<dbReference type="CDD" id="cd00146">
    <property type="entry name" value="PKD"/>
    <property type="match status" value="1"/>
</dbReference>
<dbReference type="SUPFAM" id="SSF49265">
    <property type="entry name" value="Fibronectin type III"/>
    <property type="match status" value="1"/>
</dbReference>
<dbReference type="InterPro" id="IPR035986">
    <property type="entry name" value="PKD_dom_sf"/>
</dbReference>
<organism evidence="3 4">
    <name type="scientific">Algibacter miyuki</name>
    <dbReference type="NCBI Taxonomy" id="1306933"/>
    <lineage>
        <taxon>Bacteria</taxon>
        <taxon>Pseudomonadati</taxon>
        <taxon>Bacteroidota</taxon>
        <taxon>Flavobacteriia</taxon>
        <taxon>Flavobacteriales</taxon>
        <taxon>Flavobacteriaceae</taxon>
        <taxon>Algibacter</taxon>
    </lineage>
</organism>
<dbReference type="InterPro" id="IPR011889">
    <property type="entry name" value="Liste_lipo_26"/>
</dbReference>
<dbReference type="Proteomes" id="UP001589590">
    <property type="component" value="Unassembled WGS sequence"/>
</dbReference>
<feature type="domain" description="Fibronectin type-III" evidence="2">
    <location>
        <begin position="778"/>
        <end position="869"/>
    </location>
</feature>
<dbReference type="InterPro" id="IPR036116">
    <property type="entry name" value="FN3_sf"/>
</dbReference>
<dbReference type="InterPro" id="IPR003961">
    <property type="entry name" value="FN3_dom"/>
</dbReference>
<dbReference type="InterPro" id="IPR013783">
    <property type="entry name" value="Ig-like_fold"/>
</dbReference>
<dbReference type="NCBIfam" id="TIGR02167">
    <property type="entry name" value="Liste_lipo_26"/>
    <property type="match status" value="7"/>
</dbReference>
<protein>
    <submittedName>
        <fullName evidence="3">BspA family leucine-rich repeat surface protein</fullName>
    </submittedName>
</protein>
<dbReference type="NCBIfam" id="TIGR04131">
    <property type="entry name" value="Bac_Flav_CTERM"/>
    <property type="match status" value="1"/>
</dbReference>
<dbReference type="InterPro" id="IPR026341">
    <property type="entry name" value="T9SS_type_B"/>
</dbReference>
<dbReference type="InterPro" id="IPR005046">
    <property type="entry name" value="DUF285"/>
</dbReference>
<evidence type="ECO:0000259" key="1">
    <source>
        <dbReference type="PROSITE" id="PS50093"/>
    </source>
</evidence>